<feature type="domain" description="N-acetyltransferase" evidence="3">
    <location>
        <begin position="1"/>
        <end position="146"/>
    </location>
</feature>
<evidence type="ECO:0000313" key="4">
    <source>
        <dbReference type="EMBL" id="GAA3525303.1"/>
    </source>
</evidence>
<dbReference type="PANTHER" id="PTHR43877">
    <property type="entry name" value="AMINOALKYLPHOSPHONATE N-ACETYLTRANSFERASE-RELATED-RELATED"/>
    <property type="match status" value="1"/>
</dbReference>
<organism evidence="4 5">
    <name type="scientific">Zobellella aerophila</name>
    <dbReference type="NCBI Taxonomy" id="870480"/>
    <lineage>
        <taxon>Bacteria</taxon>
        <taxon>Pseudomonadati</taxon>
        <taxon>Pseudomonadota</taxon>
        <taxon>Gammaproteobacteria</taxon>
        <taxon>Aeromonadales</taxon>
        <taxon>Aeromonadaceae</taxon>
        <taxon>Zobellella</taxon>
    </lineage>
</organism>
<dbReference type="InterPro" id="IPR016181">
    <property type="entry name" value="Acyl_CoA_acyltransferase"/>
</dbReference>
<name>A0ABP6UYA4_9GAMM</name>
<dbReference type="PROSITE" id="PS51186">
    <property type="entry name" value="GNAT"/>
    <property type="match status" value="1"/>
</dbReference>
<reference evidence="5" key="1">
    <citation type="journal article" date="2019" name="Int. J. Syst. Evol. Microbiol.">
        <title>The Global Catalogue of Microorganisms (GCM) 10K type strain sequencing project: providing services to taxonomists for standard genome sequencing and annotation.</title>
        <authorList>
            <consortium name="The Broad Institute Genomics Platform"/>
            <consortium name="The Broad Institute Genome Sequencing Center for Infectious Disease"/>
            <person name="Wu L."/>
            <person name="Ma J."/>
        </authorList>
    </citation>
    <scope>NUCLEOTIDE SEQUENCE [LARGE SCALE GENOMIC DNA]</scope>
    <source>
        <strain evidence="5">JCM 17110</strain>
    </source>
</reference>
<dbReference type="InterPro" id="IPR000182">
    <property type="entry name" value="GNAT_dom"/>
</dbReference>
<keyword evidence="1" id="KW-0808">Transferase</keyword>
<accession>A0ABP6UYA4</accession>
<evidence type="ECO:0000313" key="5">
    <source>
        <dbReference type="Proteomes" id="UP001500795"/>
    </source>
</evidence>
<dbReference type="CDD" id="cd04301">
    <property type="entry name" value="NAT_SF"/>
    <property type="match status" value="1"/>
</dbReference>
<dbReference type="InterPro" id="IPR050832">
    <property type="entry name" value="Bact_Acetyltransf"/>
</dbReference>
<sequence>MQIRTAVHRDLAAMFRLEQAAFGEHGYPDFFFRQALDLWPELLLVAESPGGELAGYCLGGVGTVPGQGWVLSLAVADAYRGAGIAGALLQRLFTGMAQAGCRQWRLTVAPESPAVRLYQRLGFEQEQRVPDYFGPGQSRLVLVRRE</sequence>
<evidence type="ECO:0000256" key="2">
    <source>
        <dbReference type="ARBA" id="ARBA00023315"/>
    </source>
</evidence>
<protein>
    <submittedName>
        <fullName evidence="4">GNAT family N-acetyltransferase</fullName>
    </submittedName>
</protein>
<comment type="caution">
    <text evidence="4">The sequence shown here is derived from an EMBL/GenBank/DDBJ whole genome shotgun (WGS) entry which is preliminary data.</text>
</comment>
<dbReference type="Pfam" id="PF00583">
    <property type="entry name" value="Acetyltransf_1"/>
    <property type="match status" value="1"/>
</dbReference>
<evidence type="ECO:0000256" key="1">
    <source>
        <dbReference type="ARBA" id="ARBA00022679"/>
    </source>
</evidence>
<dbReference type="EMBL" id="BAABCX010000001">
    <property type="protein sequence ID" value="GAA3525303.1"/>
    <property type="molecule type" value="Genomic_DNA"/>
</dbReference>
<dbReference type="Proteomes" id="UP001500795">
    <property type="component" value="Unassembled WGS sequence"/>
</dbReference>
<keyword evidence="5" id="KW-1185">Reference proteome</keyword>
<proteinExistence type="predicted"/>
<evidence type="ECO:0000259" key="3">
    <source>
        <dbReference type="PROSITE" id="PS51186"/>
    </source>
</evidence>
<dbReference type="SUPFAM" id="SSF55729">
    <property type="entry name" value="Acyl-CoA N-acyltransferases (Nat)"/>
    <property type="match status" value="1"/>
</dbReference>
<keyword evidence="2" id="KW-0012">Acyltransferase</keyword>
<gene>
    <name evidence="4" type="ORF">GCM10022394_00240</name>
</gene>
<dbReference type="Gene3D" id="3.40.630.30">
    <property type="match status" value="1"/>
</dbReference>